<dbReference type="AlphaFoldDB" id="A0A7C3YLJ0"/>
<accession>A0A7C3YLJ0</accession>
<sequence>MFRSEKEVAEYFNPVTKKKDVVEVEIRFDPLTGKTHIQVTASKYLLGYQERIIKSAKEFYEKNGAIFR</sequence>
<gene>
    <name evidence="3" type="ORF">ENL48_02900</name>
    <name evidence="2" type="ORF">ENT89_02430</name>
    <name evidence="1" type="ORF">ENX77_01430</name>
</gene>
<evidence type="ECO:0000313" key="3">
    <source>
        <dbReference type="EMBL" id="HHF48151.1"/>
    </source>
</evidence>
<evidence type="ECO:0000313" key="1">
    <source>
        <dbReference type="EMBL" id="HGE65783.1"/>
    </source>
</evidence>
<dbReference type="EMBL" id="DTPI01000008">
    <property type="protein sequence ID" value="HGE65783.1"/>
    <property type="molecule type" value="Genomic_DNA"/>
</dbReference>
<protein>
    <submittedName>
        <fullName evidence="1">Uncharacterized protein</fullName>
    </submittedName>
</protein>
<organism evidence="1">
    <name type="scientific">Geoglobus ahangari</name>
    <dbReference type="NCBI Taxonomy" id="113653"/>
    <lineage>
        <taxon>Archaea</taxon>
        <taxon>Methanobacteriati</taxon>
        <taxon>Methanobacteriota</taxon>
        <taxon>Archaeoglobi</taxon>
        <taxon>Archaeoglobales</taxon>
        <taxon>Archaeoglobaceae</taxon>
        <taxon>Geoglobus</taxon>
    </lineage>
</organism>
<dbReference type="EMBL" id="DTAK01000013">
    <property type="protein sequence ID" value="HGU59053.1"/>
    <property type="molecule type" value="Genomic_DNA"/>
</dbReference>
<reference evidence="1" key="1">
    <citation type="journal article" date="2020" name="mSystems">
        <title>Genome- and Community-Level Interaction Insights into Carbon Utilization and Element Cycling Functions of Hydrothermarchaeota in Hydrothermal Sediment.</title>
        <authorList>
            <person name="Zhou Z."/>
            <person name="Liu Y."/>
            <person name="Xu W."/>
            <person name="Pan J."/>
            <person name="Luo Z.H."/>
            <person name="Li M."/>
        </authorList>
    </citation>
    <scope>NUCLEOTIDE SEQUENCE [LARGE SCALE GENOMIC DNA]</scope>
    <source>
        <strain evidence="3">SpSt-10</strain>
        <strain evidence="2">SpSt-62</strain>
        <strain evidence="1">SpSt-97</strain>
    </source>
</reference>
<name>A0A7C3YLJ0_9EURY</name>
<evidence type="ECO:0000313" key="2">
    <source>
        <dbReference type="EMBL" id="HGU59053.1"/>
    </source>
</evidence>
<comment type="caution">
    <text evidence="1">The sequence shown here is derived from an EMBL/GenBank/DDBJ whole genome shotgun (WGS) entry which is preliminary data.</text>
</comment>
<proteinExistence type="predicted"/>
<dbReference type="EMBL" id="DRUC01000046">
    <property type="protein sequence ID" value="HHF48151.1"/>
    <property type="molecule type" value="Genomic_DNA"/>
</dbReference>